<dbReference type="PANTHER" id="PTHR45844">
    <property type="entry name" value="TRANSCRIPTION FACTOR BHLH30"/>
    <property type="match status" value="1"/>
</dbReference>
<dbReference type="InterPro" id="IPR036638">
    <property type="entry name" value="HLH_DNA-bd_sf"/>
</dbReference>
<dbReference type="Proteomes" id="UP000250235">
    <property type="component" value="Unassembled WGS sequence"/>
</dbReference>
<protein>
    <recommendedName>
        <fullName evidence="6">BHLH domain-containing protein</fullName>
    </recommendedName>
</protein>
<keyword evidence="4" id="KW-0804">Transcription</keyword>
<dbReference type="InterPro" id="IPR011598">
    <property type="entry name" value="bHLH_dom"/>
</dbReference>
<gene>
    <name evidence="7" type="ORF">F511_23177</name>
</gene>
<dbReference type="OrthoDB" id="71302at2759"/>
<dbReference type="AlphaFoldDB" id="A0A2Z7CZN8"/>
<name>A0A2Z7CZN8_9LAMI</name>
<dbReference type="SUPFAM" id="SSF47459">
    <property type="entry name" value="HLH, helix-loop-helix DNA-binding domain"/>
    <property type="match status" value="1"/>
</dbReference>
<evidence type="ECO:0000256" key="1">
    <source>
        <dbReference type="ARBA" id="ARBA00004123"/>
    </source>
</evidence>
<comment type="subcellular location">
    <subcellularLocation>
        <location evidence="1">Nucleus</location>
    </subcellularLocation>
</comment>
<keyword evidence="8" id="KW-1185">Reference proteome</keyword>
<dbReference type="InterPro" id="IPR045847">
    <property type="entry name" value="AIG1-like"/>
</dbReference>
<evidence type="ECO:0000313" key="7">
    <source>
        <dbReference type="EMBL" id="KZV52714.1"/>
    </source>
</evidence>
<dbReference type="GO" id="GO:0005634">
    <property type="term" value="C:nucleus"/>
    <property type="evidence" value="ECO:0007669"/>
    <property type="project" value="UniProtKB-SubCell"/>
</dbReference>
<keyword evidence="2" id="KW-0805">Transcription regulation</keyword>
<dbReference type="GO" id="GO:0046983">
    <property type="term" value="F:protein dimerization activity"/>
    <property type="evidence" value="ECO:0007669"/>
    <property type="project" value="InterPro"/>
</dbReference>
<dbReference type="PROSITE" id="PS50888">
    <property type="entry name" value="BHLH"/>
    <property type="match status" value="1"/>
</dbReference>
<evidence type="ECO:0000259" key="6">
    <source>
        <dbReference type="PROSITE" id="PS50888"/>
    </source>
</evidence>
<keyword evidence="5" id="KW-0539">Nucleus</keyword>
<evidence type="ECO:0000256" key="2">
    <source>
        <dbReference type="ARBA" id="ARBA00023015"/>
    </source>
</evidence>
<dbReference type="PANTHER" id="PTHR45844:SF3">
    <property type="entry name" value="BHLH DOMAIN-CONTAINING PROTEIN"/>
    <property type="match status" value="1"/>
</dbReference>
<dbReference type="Gene3D" id="4.10.280.10">
    <property type="entry name" value="Helix-loop-helix DNA-binding domain"/>
    <property type="match status" value="1"/>
</dbReference>
<dbReference type="Pfam" id="PF00010">
    <property type="entry name" value="HLH"/>
    <property type="match status" value="1"/>
</dbReference>
<dbReference type="SMART" id="SM00353">
    <property type="entry name" value="HLH"/>
    <property type="match status" value="1"/>
</dbReference>
<dbReference type="GO" id="GO:0003700">
    <property type="term" value="F:DNA-binding transcription factor activity"/>
    <property type="evidence" value="ECO:0007669"/>
    <property type="project" value="InterPro"/>
</dbReference>
<sequence>MDVCNNFDGFSDNCFGFQEFSKEVKALVKPERKLYGAEKALLALRNHSEAERRRRERINGHLATLRGLIPGTAKMDKAALLAEVINRVKELRDRVTEVTRGTLVPTDIDEVKVEQEGKNDENSFFIRASLCCDFKTELLSDIREAIEALPLKTVRAEIATLGTRMVNVFVIAGCNADEEGSQSLVDSVRKALRSVLDKFYASEEFSSRNTMSGKRRRVSLFSSSNSSSYGDLW</sequence>
<keyword evidence="3" id="KW-0238">DNA-binding</keyword>
<dbReference type="EMBL" id="KQ991022">
    <property type="protein sequence ID" value="KZV52714.1"/>
    <property type="molecule type" value="Genomic_DNA"/>
</dbReference>
<evidence type="ECO:0000313" key="8">
    <source>
        <dbReference type="Proteomes" id="UP000250235"/>
    </source>
</evidence>
<evidence type="ECO:0000256" key="4">
    <source>
        <dbReference type="ARBA" id="ARBA00023163"/>
    </source>
</evidence>
<dbReference type="GO" id="GO:0003677">
    <property type="term" value="F:DNA binding"/>
    <property type="evidence" value="ECO:0007669"/>
    <property type="project" value="UniProtKB-KW"/>
</dbReference>
<evidence type="ECO:0000256" key="3">
    <source>
        <dbReference type="ARBA" id="ARBA00023125"/>
    </source>
</evidence>
<proteinExistence type="predicted"/>
<reference evidence="7 8" key="1">
    <citation type="journal article" date="2015" name="Proc. Natl. Acad. Sci. U.S.A.">
        <title>The resurrection genome of Boea hygrometrica: A blueprint for survival of dehydration.</title>
        <authorList>
            <person name="Xiao L."/>
            <person name="Yang G."/>
            <person name="Zhang L."/>
            <person name="Yang X."/>
            <person name="Zhao S."/>
            <person name="Ji Z."/>
            <person name="Zhou Q."/>
            <person name="Hu M."/>
            <person name="Wang Y."/>
            <person name="Chen M."/>
            <person name="Xu Y."/>
            <person name="Jin H."/>
            <person name="Xiao X."/>
            <person name="Hu G."/>
            <person name="Bao F."/>
            <person name="Hu Y."/>
            <person name="Wan P."/>
            <person name="Li L."/>
            <person name="Deng X."/>
            <person name="Kuang T."/>
            <person name="Xiang C."/>
            <person name="Zhu J.K."/>
            <person name="Oliver M.J."/>
            <person name="He Y."/>
        </authorList>
    </citation>
    <scope>NUCLEOTIDE SEQUENCE [LARGE SCALE GENOMIC DNA]</scope>
    <source>
        <strain evidence="8">cv. XS01</strain>
    </source>
</reference>
<feature type="domain" description="BHLH" evidence="6">
    <location>
        <begin position="42"/>
        <end position="91"/>
    </location>
</feature>
<evidence type="ECO:0000256" key="5">
    <source>
        <dbReference type="ARBA" id="ARBA00023242"/>
    </source>
</evidence>
<accession>A0A2Z7CZN8</accession>
<organism evidence="7 8">
    <name type="scientific">Dorcoceras hygrometricum</name>
    <dbReference type="NCBI Taxonomy" id="472368"/>
    <lineage>
        <taxon>Eukaryota</taxon>
        <taxon>Viridiplantae</taxon>
        <taxon>Streptophyta</taxon>
        <taxon>Embryophyta</taxon>
        <taxon>Tracheophyta</taxon>
        <taxon>Spermatophyta</taxon>
        <taxon>Magnoliopsida</taxon>
        <taxon>eudicotyledons</taxon>
        <taxon>Gunneridae</taxon>
        <taxon>Pentapetalae</taxon>
        <taxon>asterids</taxon>
        <taxon>lamiids</taxon>
        <taxon>Lamiales</taxon>
        <taxon>Gesneriaceae</taxon>
        <taxon>Didymocarpoideae</taxon>
        <taxon>Trichosporeae</taxon>
        <taxon>Loxocarpinae</taxon>
        <taxon>Dorcoceras</taxon>
    </lineage>
</organism>